<name>C9STF8_VERA1</name>
<dbReference type="HOGENOM" id="CLU_1099202_0_0_1"/>
<feature type="signal peptide" evidence="2">
    <location>
        <begin position="1"/>
        <end position="29"/>
    </location>
</feature>
<keyword evidence="4" id="KW-1185">Reference proteome</keyword>
<accession>C9STF8</accession>
<feature type="region of interest" description="Disordered" evidence="1">
    <location>
        <begin position="221"/>
        <end position="253"/>
    </location>
</feature>
<dbReference type="RefSeq" id="XP_003001924.1">
    <property type="nucleotide sequence ID" value="XM_003001878.1"/>
</dbReference>
<keyword evidence="2" id="KW-0732">Signal</keyword>
<evidence type="ECO:0000256" key="2">
    <source>
        <dbReference type="SAM" id="SignalP"/>
    </source>
</evidence>
<dbReference type="OMA" id="RIMPCFD"/>
<protein>
    <submittedName>
        <fullName evidence="3">Predicted protein</fullName>
    </submittedName>
</protein>
<proteinExistence type="predicted"/>
<dbReference type="KEGG" id="val:VDBG_08183"/>
<organism evidence="4">
    <name type="scientific">Verticillium alfalfae (strain VaMs.102 / ATCC MYA-4576 / FGSC 10136)</name>
    <name type="common">Verticillium wilt of alfalfa</name>
    <name type="synonym">Verticillium albo-atrum</name>
    <dbReference type="NCBI Taxonomy" id="526221"/>
    <lineage>
        <taxon>Eukaryota</taxon>
        <taxon>Fungi</taxon>
        <taxon>Dikarya</taxon>
        <taxon>Ascomycota</taxon>
        <taxon>Pezizomycotina</taxon>
        <taxon>Sordariomycetes</taxon>
        <taxon>Hypocreomycetidae</taxon>
        <taxon>Glomerellales</taxon>
        <taxon>Plectosphaerellaceae</taxon>
        <taxon>Verticillium</taxon>
    </lineage>
</organism>
<feature type="chain" id="PRO_5003001049" evidence="2">
    <location>
        <begin position="30"/>
        <end position="253"/>
    </location>
</feature>
<dbReference type="OrthoDB" id="10527839at2759"/>
<reference evidence="4" key="1">
    <citation type="journal article" date="2011" name="PLoS Pathog.">
        <title>Comparative genomics yields insights into niche adaptation of plant vascular wilt pathogens.</title>
        <authorList>
            <person name="Klosterman S.J."/>
            <person name="Subbarao K.V."/>
            <person name="Kang S."/>
            <person name="Veronese P."/>
            <person name="Gold S.E."/>
            <person name="Thomma B.P.H.J."/>
            <person name="Chen Z."/>
            <person name="Henrissat B."/>
            <person name="Lee Y.-H."/>
            <person name="Park J."/>
            <person name="Garcia-Pedrajas M.D."/>
            <person name="Barbara D.J."/>
            <person name="Anchieta A."/>
            <person name="de Jonge R."/>
            <person name="Santhanam P."/>
            <person name="Maruthachalam K."/>
            <person name="Atallah Z."/>
            <person name="Amyotte S.G."/>
            <person name="Paz Z."/>
            <person name="Inderbitzin P."/>
            <person name="Hayes R.J."/>
            <person name="Heiman D.I."/>
            <person name="Young S."/>
            <person name="Zeng Q."/>
            <person name="Engels R."/>
            <person name="Galagan J."/>
            <person name="Cuomo C.A."/>
            <person name="Dobinson K.F."/>
            <person name="Ma L.-J."/>
        </authorList>
    </citation>
    <scope>NUCLEOTIDE SEQUENCE [LARGE SCALE GENOMIC DNA]</scope>
    <source>
        <strain evidence="4">VaMs.102 / ATCC MYA-4576 / FGSC 10136</strain>
    </source>
</reference>
<gene>
    <name evidence="3" type="ORF">VDBG_08183</name>
</gene>
<dbReference type="EMBL" id="DS985224">
    <property type="protein sequence ID" value="EEY22073.1"/>
    <property type="molecule type" value="Genomic_DNA"/>
</dbReference>
<dbReference type="Proteomes" id="UP000008698">
    <property type="component" value="Unassembled WGS sequence"/>
</dbReference>
<evidence type="ECO:0000313" key="3">
    <source>
        <dbReference type="EMBL" id="EEY22073.1"/>
    </source>
</evidence>
<evidence type="ECO:0000256" key="1">
    <source>
        <dbReference type="SAM" id="MobiDB-lite"/>
    </source>
</evidence>
<feature type="region of interest" description="Disordered" evidence="1">
    <location>
        <begin position="111"/>
        <end position="146"/>
    </location>
</feature>
<feature type="compositionally biased region" description="Pro residues" evidence="1">
    <location>
        <begin position="118"/>
        <end position="135"/>
    </location>
</feature>
<dbReference type="GeneID" id="9536907"/>
<dbReference type="AlphaFoldDB" id="C9STF8"/>
<evidence type="ECO:0000313" key="4">
    <source>
        <dbReference type="Proteomes" id="UP000008698"/>
    </source>
</evidence>
<sequence length="253" mass="26677">MGQTWGGGVPSLFPLSALLAGALYKPASLFVLGAREGTASQGRHAQGSRRIMPCFDCHPAPACLTAPTQIGQCKQQQVGKQQADSTHLRGKGGGPLAHFDRELSASVQSSMLPSIDGFPPPPPPPPLPSSAPPQAPSTCLDPDTRPRLDGLTLLTLLFRHRRQRFRSDQGPHYDHVGPGLGGLRALLLLLFLLLPKQAEMGIDLRILAPLAETYHLTGPAFRPLDTTGKQGPDPGPGEVVLRSKSSPPAGGGL</sequence>
<dbReference type="eggNOG" id="ENOG502RQUT">
    <property type="taxonomic scope" value="Eukaryota"/>
</dbReference>